<dbReference type="Proteomes" id="UP000199729">
    <property type="component" value="Chromosome"/>
</dbReference>
<gene>
    <name evidence="1" type="ORF">VITFI_CDS1807</name>
</gene>
<organism evidence="1 2">
    <name type="scientific">Vitreoscilla filiformis</name>
    <dbReference type="NCBI Taxonomy" id="63"/>
    <lineage>
        <taxon>Bacteria</taxon>
        <taxon>Pseudomonadati</taxon>
        <taxon>Pseudomonadota</taxon>
        <taxon>Betaproteobacteria</taxon>
        <taxon>Neisseriales</taxon>
        <taxon>Neisseriaceae</taxon>
        <taxon>Vitreoscilla</taxon>
    </lineage>
</organism>
<protein>
    <submittedName>
        <fullName evidence="1">Uncharacterized protein</fullName>
    </submittedName>
</protein>
<keyword evidence="2" id="KW-1185">Reference proteome</keyword>
<dbReference type="EMBL" id="CP022423">
    <property type="protein sequence ID" value="ASM77585.1"/>
    <property type="molecule type" value="Genomic_DNA"/>
</dbReference>
<sequence>MTGCADRGAEKDRAVCKCQDRGGQDGQQGELQSLRAQPVTRLARCGLGASAAGSAWNFQKRYSLGGFVLG</sequence>
<accession>A0A221KF28</accession>
<reference evidence="1 2" key="1">
    <citation type="submission" date="2017-07" db="EMBL/GenBank/DDBJ databases">
        <title>Complete Genome Sequence of the cosmetic ferment Vitreoscilla filiformis (ATCC15551).</title>
        <authorList>
            <person name="Contreras S."/>
            <person name="Sagory-Zalkind P."/>
            <person name="Blanquart H."/>
            <person name="Iltis A."/>
            <person name="Morand S.C."/>
        </authorList>
    </citation>
    <scope>NUCLEOTIDE SEQUENCE [LARGE SCALE GENOMIC DNA]</scope>
    <source>
        <strain evidence="1 2">ATCC 15551</strain>
    </source>
</reference>
<dbReference type="KEGG" id="vff:VITFI_CDS1807"/>
<dbReference type="AlphaFoldDB" id="A0A221KF28"/>
<proteinExistence type="predicted"/>
<evidence type="ECO:0000313" key="1">
    <source>
        <dbReference type="EMBL" id="ASM77585.1"/>
    </source>
</evidence>
<name>A0A221KF28_VITFI</name>
<evidence type="ECO:0000313" key="2">
    <source>
        <dbReference type="Proteomes" id="UP000199729"/>
    </source>
</evidence>